<gene>
    <name evidence="3" type="ORF">GRI47_03055</name>
</gene>
<evidence type="ECO:0000256" key="2">
    <source>
        <dbReference type="SAM" id="SignalP"/>
    </source>
</evidence>
<feature type="chain" id="PRO_5032272027" evidence="2">
    <location>
        <begin position="24"/>
        <end position="223"/>
    </location>
</feature>
<dbReference type="AlphaFoldDB" id="A0A844Y7H4"/>
<feature type="compositionally biased region" description="Acidic residues" evidence="1">
    <location>
        <begin position="198"/>
        <end position="208"/>
    </location>
</feature>
<feature type="region of interest" description="Disordered" evidence="1">
    <location>
        <begin position="186"/>
        <end position="223"/>
    </location>
</feature>
<dbReference type="InterPro" id="IPR019587">
    <property type="entry name" value="Polyketide_cyclase/dehydratase"/>
</dbReference>
<dbReference type="Proteomes" id="UP000430272">
    <property type="component" value="Unassembled WGS sequence"/>
</dbReference>
<accession>A0A844Y7H4</accession>
<protein>
    <submittedName>
        <fullName evidence="3">SRPBCC family protein</fullName>
    </submittedName>
</protein>
<comment type="caution">
    <text evidence="3">The sequence shown here is derived from an EMBL/GenBank/DDBJ whole genome shotgun (WGS) entry which is preliminary data.</text>
</comment>
<evidence type="ECO:0000313" key="3">
    <source>
        <dbReference type="EMBL" id="MXO52988.1"/>
    </source>
</evidence>
<reference evidence="3 4" key="1">
    <citation type="submission" date="2019-12" db="EMBL/GenBank/DDBJ databases">
        <title>Genomic-based taxomic classification of the family Erythrobacteraceae.</title>
        <authorList>
            <person name="Xu L."/>
        </authorList>
    </citation>
    <scope>NUCLEOTIDE SEQUENCE [LARGE SCALE GENOMIC DNA]</scope>
    <source>
        <strain evidence="3 4">JCM 17468</strain>
    </source>
</reference>
<keyword evidence="2" id="KW-0732">Signal</keyword>
<dbReference type="RefSeq" id="WP_160659892.1">
    <property type="nucleotide sequence ID" value="NZ_BAABDV010000001.1"/>
</dbReference>
<organism evidence="3 4">
    <name type="scientific">Qipengyuania pelagi</name>
    <dbReference type="NCBI Taxonomy" id="994320"/>
    <lineage>
        <taxon>Bacteria</taxon>
        <taxon>Pseudomonadati</taxon>
        <taxon>Pseudomonadota</taxon>
        <taxon>Alphaproteobacteria</taxon>
        <taxon>Sphingomonadales</taxon>
        <taxon>Erythrobacteraceae</taxon>
        <taxon>Qipengyuania</taxon>
    </lineage>
</organism>
<name>A0A844Y7H4_9SPHN</name>
<dbReference type="InterPro" id="IPR023393">
    <property type="entry name" value="START-like_dom_sf"/>
</dbReference>
<dbReference type="OrthoDB" id="5735475at2"/>
<dbReference type="SUPFAM" id="SSF55961">
    <property type="entry name" value="Bet v1-like"/>
    <property type="match status" value="1"/>
</dbReference>
<evidence type="ECO:0000256" key="1">
    <source>
        <dbReference type="SAM" id="MobiDB-lite"/>
    </source>
</evidence>
<dbReference type="Gene3D" id="3.30.530.20">
    <property type="match status" value="1"/>
</dbReference>
<evidence type="ECO:0000313" key="4">
    <source>
        <dbReference type="Proteomes" id="UP000430272"/>
    </source>
</evidence>
<sequence length="223" mass="23216">MRHITAFAALAATLLASAGPLNAEVVSTTPTGFVTRDTAQIAAPPMAVWLALTKPADWWNDEHTWSGDAANLTLTPQAGGCFCETIPGGDASNASAMDGSALHATVVQAFPLKVLRLRGGLGPLQGEPAEGVLTITLKEIPGGTRVLWEYNVGGPMRFEIPVISAAVDQVMSQQLAGLRSRLGALPGTSAPAVSDPEPVVDDPADEAEPSAFDEQFGDLDMEE</sequence>
<proteinExistence type="predicted"/>
<dbReference type="Pfam" id="PF10604">
    <property type="entry name" value="Polyketide_cyc2"/>
    <property type="match status" value="1"/>
</dbReference>
<keyword evidence="4" id="KW-1185">Reference proteome</keyword>
<feature type="signal peptide" evidence="2">
    <location>
        <begin position="1"/>
        <end position="23"/>
    </location>
</feature>
<dbReference type="EMBL" id="WTYD01000001">
    <property type="protein sequence ID" value="MXO52988.1"/>
    <property type="molecule type" value="Genomic_DNA"/>
</dbReference>